<evidence type="ECO:0000313" key="15">
    <source>
        <dbReference type="Proteomes" id="UP000035680"/>
    </source>
</evidence>
<evidence type="ECO:0000256" key="1">
    <source>
        <dbReference type="ARBA" id="ARBA00004606"/>
    </source>
</evidence>
<evidence type="ECO:0000256" key="10">
    <source>
        <dbReference type="ARBA" id="ARBA00047979"/>
    </source>
</evidence>
<evidence type="ECO:0000256" key="4">
    <source>
        <dbReference type="ARBA" id="ARBA00022679"/>
    </source>
</evidence>
<evidence type="ECO:0000256" key="14">
    <source>
        <dbReference type="RuleBase" id="RU363127"/>
    </source>
</evidence>
<accession>A0A0K0G3C2</accession>
<dbReference type="Pfam" id="PF03360">
    <property type="entry name" value="Glyco_transf_43"/>
    <property type="match status" value="1"/>
</dbReference>
<dbReference type="Proteomes" id="UP000035680">
    <property type="component" value="Unassembled WGS sequence"/>
</dbReference>
<dbReference type="GO" id="GO:0050650">
    <property type="term" value="P:chondroitin sulfate proteoglycan biosynthetic process"/>
    <property type="evidence" value="ECO:0007669"/>
    <property type="project" value="TreeGrafter"/>
</dbReference>
<dbReference type="SUPFAM" id="SSF53448">
    <property type="entry name" value="Nucleotide-diphospho-sugar transferases"/>
    <property type="match status" value="1"/>
</dbReference>
<evidence type="ECO:0000256" key="3">
    <source>
        <dbReference type="ARBA" id="ARBA00012641"/>
    </source>
</evidence>
<dbReference type="STRING" id="75913.A0A0K0G3C2"/>
<evidence type="ECO:0000256" key="8">
    <source>
        <dbReference type="ARBA" id="ARBA00023136"/>
    </source>
</evidence>
<name>A0A0K0G3C2_STRVS</name>
<keyword evidence="12 14" id="KW-0479">Metal-binding</keyword>
<keyword evidence="15" id="KW-1185">Reference proteome</keyword>
<comment type="pathway">
    <text evidence="14">Protein modification; protein glycosylation.</text>
</comment>
<comment type="catalytic activity">
    <reaction evidence="10 14">
        <text>3-O-(beta-D-galactosyl-(1-&gt;3)-beta-D-galactosyl-(1-&gt;4)-beta-D-xylosyl)-L-seryl-[protein] + UDP-alpha-D-glucuronate = 3-O-(beta-D-GlcA-(1-&gt;3)-beta-D-Gal-(1-&gt;3)-beta-D-Gal-(1-&gt;4)-beta-D-Xyl)-L-seryl-[protein] + UDP + H(+)</text>
        <dbReference type="Rhea" id="RHEA:24168"/>
        <dbReference type="Rhea" id="RHEA-COMP:12571"/>
        <dbReference type="Rhea" id="RHEA-COMP:12573"/>
        <dbReference type="ChEBI" id="CHEBI:15378"/>
        <dbReference type="ChEBI" id="CHEBI:58052"/>
        <dbReference type="ChEBI" id="CHEBI:58223"/>
        <dbReference type="ChEBI" id="CHEBI:132090"/>
        <dbReference type="ChEBI" id="CHEBI:132093"/>
        <dbReference type="EC" id="2.4.1.135"/>
    </reaction>
</comment>
<dbReference type="PANTHER" id="PTHR10896">
    <property type="entry name" value="GALACTOSYLGALACTOSYLXYLOSYLPROTEIN 3-BETA-GLUCURONOSYLTRANSFERASE BETA-1,3-GLUCURONYLTRANSFERASE"/>
    <property type="match status" value="1"/>
</dbReference>
<dbReference type="GO" id="GO:0000139">
    <property type="term" value="C:Golgi membrane"/>
    <property type="evidence" value="ECO:0007669"/>
    <property type="project" value="UniProtKB-SubCell"/>
</dbReference>
<dbReference type="AlphaFoldDB" id="A0A0K0G3C2"/>
<keyword evidence="5" id="KW-0812">Transmembrane</keyword>
<dbReference type="CDD" id="cd00218">
    <property type="entry name" value="GlcAT-I"/>
    <property type="match status" value="1"/>
</dbReference>
<dbReference type="PANTHER" id="PTHR10896:SF30">
    <property type="entry name" value="GALACTOSYLGALACTOSYLXYLOSYLPROTEIN 3-BETA-GLUCURONOSYLTRANSFERASE"/>
    <property type="match status" value="1"/>
</dbReference>
<reference evidence="16" key="2">
    <citation type="submission" date="2015-08" db="UniProtKB">
        <authorList>
            <consortium name="WormBaseParasite"/>
        </authorList>
    </citation>
    <scope>IDENTIFICATION</scope>
</reference>
<comment type="subcellular location">
    <subcellularLocation>
        <location evidence="14">Golgi apparatus membrane</location>
        <topology evidence="14">Single-pass type II membrane protein</topology>
    </subcellularLocation>
    <subcellularLocation>
        <location evidence="1">Membrane</location>
        <topology evidence="1">Single-pass type II membrane protein</topology>
    </subcellularLocation>
</comment>
<keyword evidence="14" id="KW-0333">Golgi apparatus</keyword>
<dbReference type="WBParaSite" id="SVE_1922300.1">
    <property type="protein sequence ID" value="SVE_1922300.1"/>
    <property type="gene ID" value="SVE_1922300"/>
</dbReference>
<comment type="cofactor">
    <cofactor evidence="12 14">
        <name>Mn(2+)</name>
        <dbReference type="ChEBI" id="CHEBI:29035"/>
    </cofactor>
</comment>
<dbReference type="GO" id="GO:0015018">
    <property type="term" value="F:galactosylgalactosylxylosylprotein 3-beta-glucuronosyltransferase activity"/>
    <property type="evidence" value="ECO:0007669"/>
    <property type="project" value="UniProtKB-UniRule"/>
</dbReference>
<evidence type="ECO:0000256" key="5">
    <source>
        <dbReference type="ARBA" id="ARBA00022692"/>
    </source>
</evidence>
<evidence type="ECO:0000256" key="12">
    <source>
        <dbReference type="PIRSR" id="PIRSR605027-3"/>
    </source>
</evidence>
<dbReference type="FunFam" id="3.90.550.10:FF:000147">
    <property type="entry name" value="Galactosylgalactosylxylosylprotein 3-beta-glucuronosyltransferase"/>
    <property type="match status" value="1"/>
</dbReference>
<evidence type="ECO:0000256" key="11">
    <source>
        <dbReference type="PIRSR" id="PIRSR605027-1"/>
    </source>
</evidence>
<sequence>MLIQFADNRIPVSVGPKRIYTKENIEPSTQIIIITPTYKRYTRIADITRMSNTLRLIPNIYWILIEDGDEKSKLMHRLLERSQIPYSYLVHKTAPGYPKRGWYQRDMALTFLRKNHELITNGYTHSVVFFGDDDNSYDTRLFTDYISNVKDVGIWAVGHVGGAVFESPKVENNKVIGWHVRWNPKRKFATDMAGFAISLKRFIDYPEALFGKSCKRGGGAPEPCLLEDLGVTPEQLEPFGFNNPPGVSREILVYHTKTTKPKGFPKQDLYGYDIELM</sequence>
<keyword evidence="6 14" id="KW-0735">Signal-anchor</keyword>
<evidence type="ECO:0000256" key="13">
    <source>
        <dbReference type="PIRSR" id="PIRSR605027-4"/>
    </source>
</evidence>
<protein>
    <recommendedName>
        <fullName evidence="3 14">Galactosylgalactosylxylosylprotein 3-beta-glucuronosyltransferase</fullName>
        <ecNumber evidence="3 14">2.4.1.135</ecNumber>
    </recommendedName>
</protein>
<proteinExistence type="inferred from homology"/>
<evidence type="ECO:0000313" key="16">
    <source>
        <dbReference type="WBParaSite" id="SVE_1922300.1"/>
    </source>
</evidence>
<feature type="active site" description="Proton donor/acceptor" evidence="11">
    <location>
        <position position="222"/>
    </location>
</feature>
<dbReference type="EC" id="2.4.1.135" evidence="3 14"/>
<keyword evidence="7" id="KW-1133">Transmembrane helix</keyword>
<feature type="binding site" evidence="12">
    <location>
        <position position="134"/>
    </location>
    <ligand>
        <name>Mn(2+)</name>
        <dbReference type="ChEBI" id="CHEBI:29035"/>
    </ligand>
</feature>
<evidence type="ECO:0000256" key="6">
    <source>
        <dbReference type="ARBA" id="ARBA00022968"/>
    </source>
</evidence>
<evidence type="ECO:0000256" key="2">
    <source>
        <dbReference type="ARBA" id="ARBA00007706"/>
    </source>
</evidence>
<dbReference type="UniPathway" id="UPA00378"/>
<organism evidence="15 16">
    <name type="scientific">Strongyloides venezuelensis</name>
    <name type="common">Threadworm</name>
    <dbReference type="NCBI Taxonomy" id="75913"/>
    <lineage>
        <taxon>Eukaryota</taxon>
        <taxon>Metazoa</taxon>
        <taxon>Ecdysozoa</taxon>
        <taxon>Nematoda</taxon>
        <taxon>Chromadorea</taxon>
        <taxon>Rhabditida</taxon>
        <taxon>Tylenchina</taxon>
        <taxon>Panagrolaimomorpha</taxon>
        <taxon>Strongyloidoidea</taxon>
        <taxon>Strongyloididae</taxon>
        <taxon>Strongyloides</taxon>
    </lineage>
</organism>
<evidence type="ECO:0000256" key="7">
    <source>
        <dbReference type="ARBA" id="ARBA00022989"/>
    </source>
</evidence>
<keyword evidence="4 14" id="KW-0808">Transferase</keyword>
<feature type="site" description="Interaction with galactose moiety of substrate glycoprotein" evidence="13">
    <location>
        <position position="166"/>
    </location>
</feature>
<evidence type="ECO:0000256" key="9">
    <source>
        <dbReference type="ARBA" id="ARBA00023180"/>
    </source>
</evidence>
<comment type="similarity">
    <text evidence="2 14">Belongs to the glycosyltransferase 43 family.</text>
</comment>
<dbReference type="GO" id="GO:0046872">
    <property type="term" value="F:metal ion binding"/>
    <property type="evidence" value="ECO:0007669"/>
    <property type="project" value="UniProtKB-KW"/>
</dbReference>
<keyword evidence="12 14" id="KW-0464">Manganese</keyword>
<dbReference type="InterPro" id="IPR029044">
    <property type="entry name" value="Nucleotide-diphossugar_trans"/>
</dbReference>
<dbReference type="Gene3D" id="3.90.550.10">
    <property type="entry name" value="Spore Coat Polysaccharide Biosynthesis Protein SpsA, Chain A"/>
    <property type="match status" value="1"/>
</dbReference>
<dbReference type="GO" id="GO:0005975">
    <property type="term" value="P:carbohydrate metabolic process"/>
    <property type="evidence" value="ECO:0007669"/>
    <property type="project" value="TreeGrafter"/>
</dbReference>
<keyword evidence="8" id="KW-0472">Membrane</keyword>
<dbReference type="InterPro" id="IPR005027">
    <property type="entry name" value="Glyco_trans_43"/>
</dbReference>
<reference evidence="15" key="1">
    <citation type="submission" date="2014-07" db="EMBL/GenBank/DDBJ databases">
        <authorList>
            <person name="Martin A.A"/>
            <person name="De Silva N."/>
        </authorList>
    </citation>
    <scope>NUCLEOTIDE SEQUENCE</scope>
</reference>
<keyword evidence="9" id="KW-0325">Glycoprotein</keyword>